<evidence type="ECO:0000313" key="3">
    <source>
        <dbReference type="Proteomes" id="UP000032304"/>
    </source>
</evidence>
<dbReference type="eggNOG" id="KOG2840">
    <property type="taxonomic scope" value="Eukaryota"/>
</dbReference>
<dbReference type="GO" id="GO:0002143">
    <property type="term" value="P:tRNA wobble position uridine thiolation"/>
    <property type="evidence" value="ECO:0007669"/>
    <property type="project" value="TreeGrafter"/>
</dbReference>
<dbReference type="PANTHER" id="PTHR11807">
    <property type="entry name" value="ATPASES OF THE PP SUPERFAMILY-RELATED"/>
    <property type="match status" value="1"/>
</dbReference>
<dbReference type="InterPro" id="IPR014729">
    <property type="entry name" value="Rossmann-like_a/b/a_fold"/>
</dbReference>
<dbReference type="AlphaFoldDB" id="A0A0D2S414"/>
<dbReference type="GO" id="GO:0000049">
    <property type="term" value="F:tRNA binding"/>
    <property type="evidence" value="ECO:0007669"/>
    <property type="project" value="TreeGrafter"/>
</dbReference>
<gene>
    <name evidence="2" type="ORF">B456_007G371200</name>
</gene>
<dbReference type="Gene3D" id="3.40.50.620">
    <property type="entry name" value="HUPs"/>
    <property type="match status" value="1"/>
</dbReference>
<evidence type="ECO:0000256" key="1">
    <source>
        <dbReference type="ARBA" id="ARBA00022679"/>
    </source>
</evidence>
<keyword evidence="1" id="KW-0808">Transferase</keyword>
<dbReference type="PANTHER" id="PTHR11807:SF12">
    <property type="entry name" value="CYTOPLASMIC TRNA 2-THIOLATION PROTEIN 1"/>
    <property type="match status" value="1"/>
</dbReference>
<proteinExistence type="predicted"/>
<dbReference type="Gramene" id="KJB39068">
    <property type="protein sequence ID" value="KJB39068"/>
    <property type="gene ID" value="B456_007G371200"/>
</dbReference>
<protein>
    <submittedName>
        <fullName evidence="2">Uncharacterized protein</fullName>
    </submittedName>
</protein>
<dbReference type="OMA" id="CFIGGHN"/>
<reference evidence="2 3" key="1">
    <citation type="journal article" date="2012" name="Nature">
        <title>Repeated polyploidization of Gossypium genomes and the evolution of spinnable cotton fibres.</title>
        <authorList>
            <person name="Paterson A.H."/>
            <person name="Wendel J.F."/>
            <person name="Gundlach H."/>
            <person name="Guo H."/>
            <person name="Jenkins J."/>
            <person name="Jin D."/>
            <person name="Llewellyn D."/>
            <person name="Showmaker K.C."/>
            <person name="Shu S."/>
            <person name="Udall J."/>
            <person name="Yoo M.J."/>
            <person name="Byers R."/>
            <person name="Chen W."/>
            <person name="Doron-Faigenboim A."/>
            <person name="Duke M.V."/>
            <person name="Gong L."/>
            <person name="Grimwood J."/>
            <person name="Grover C."/>
            <person name="Grupp K."/>
            <person name="Hu G."/>
            <person name="Lee T.H."/>
            <person name="Li J."/>
            <person name="Lin L."/>
            <person name="Liu T."/>
            <person name="Marler B.S."/>
            <person name="Page J.T."/>
            <person name="Roberts A.W."/>
            <person name="Romanel E."/>
            <person name="Sanders W.S."/>
            <person name="Szadkowski E."/>
            <person name="Tan X."/>
            <person name="Tang H."/>
            <person name="Xu C."/>
            <person name="Wang J."/>
            <person name="Wang Z."/>
            <person name="Zhang D."/>
            <person name="Zhang L."/>
            <person name="Ashrafi H."/>
            <person name="Bedon F."/>
            <person name="Bowers J.E."/>
            <person name="Brubaker C.L."/>
            <person name="Chee P.W."/>
            <person name="Das S."/>
            <person name="Gingle A.R."/>
            <person name="Haigler C.H."/>
            <person name="Harker D."/>
            <person name="Hoffmann L.V."/>
            <person name="Hovav R."/>
            <person name="Jones D.C."/>
            <person name="Lemke C."/>
            <person name="Mansoor S."/>
            <person name="ur Rahman M."/>
            <person name="Rainville L.N."/>
            <person name="Rambani A."/>
            <person name="Reddy U.K."/>
            <person name="Rong J.K."/>
            <person name="Saranga Y."/>
            <person name="Scheffler B.E."/>
            <person name="Scheffler J.A."/>
            <person name="Stelly D.M."/>
            <person name="Triplett B.A."/>
            <person name="Van Deynze A."/>
            <person name="Vaslin M.F."/>
            <person name="Waghmare V.N."/>
            <person name="Walford S.A."/>
            <person name="Wright R.J."/>
            <person name="Zaki E.A."/>
            <person name="Zhang T."/>
            <person name="Dennis E.S."/>
            <person name="Mayer K.F."/>
            <person name="Peterson D.G."/>
            <person name="Rokhsar D.S."/>
            <person name="Wang X."/>
            <person name="Schmutz J."/>
        </authorList>
    </citation>
    <scope>NUCLEOTIDE SEQUENCE [LARGE SCALE GENOMIC DNA]</scope>
</reference>
<dbReference type="Proteomes" id="UP000032304">
    <property type="component" value="Chromosome 7"/>
</dbReference>
<organism evidence="2 3">
    <name type="scientific">Gossypium raimondii</name>
    <name type="common">Peruvian cotton</name>
    <name type="synonym">Gossypium klotzschianum subsp. raimondii</name>
    <dbReference type="NCBI Taxonomy" id="29730"/>
    <lineage>
        <taxon>Eukaryota</taxon>
        <taxon>Viridiplantae</taxon>
        <taxon>Streptophyta</taxon>
        <taxon>Embryophyta</taxon>
        <taxon>Tracheophyta</taxon>
        <taxon>Spermatophyta</taxon>
        <taxon>Magnoliopsida</taxon>
        <taxon>eudicotyledons</taxon>
        <taxon>Gunneridae</taxon>
        <taxon>Pentapetalae</taxon>
        <taxon>rosids</taxon>
        <taxon>malvids</taxon>
        <taxon>Malvales</taxon>
        <taxon>Malvaceae</taxon>
        <taxon>Malvoideae</taxon>
        <taxon>Gossypium</taxon>
    </lineage>
</organism>
<keyword evidence="3" id="KW-1185">Reference proteome</keyword>
<dbReference type="STRING" id="29730.A0A0D2S414"/>
<name>A0A0D2S414_GOSRA</name>
<dbReference type="GO" id="GO:0005739">
    <property type="term" value="C:mitochondrion"/>
    <property type="evidence" value="ECO:0007669"/>
    <property type="project" value="TreeGrafter"/>
</dbReference>
<dbReference type="GO" id="GO:0002144">
    <property type="term" value="C:cytosolic tRNA wobble base thiouridylase complex"/>
    <property type="evidence" value="ECO:0007669"/>
    <property type="project" value="TreeGrafter"/>
</dbReference>
<sequence>MEADSKPKKFGARLCCVCNQNRAALKRPKTLEQICRECFYAVIEEEIHQVILENQLLEPGERIATGASGGKGFHCPCLCFIGGHNRVQG</sequence>
<evidence type="ECO:0000313" key="2">
    <source>
        <dbReference type="EMBL" id="KJB39069.1"/>
    </source>
</evidence>
<accession>A0A0D2S414</accession>
<dbReference type="EMBL" id="CM001746">
    <property type="protein sequence ID" value="KJB39068.1"/>
    <property type="molecule type" value="Genomic_DNA"/>
</dbReference>
<dbReference type="EMBL" id="CM001746">
    <property type="protein sequence ID" value="KJB39069.1"/>
    <property type="molecule type" value="Genomic_DNA"/>
</dbReference>
<dbReference type="GO" id="GO:0016740">
    <property type="term" value="F:transferase activity"/>
    <property type="evidence" value="ECO:0007669"/>
    <property type="project" value="UniProtKB-KW"/>
</dbReference>
<dbReference type="Gramene" id="KJB39069">
    <property type="protein sequence ID" value="KJB39069"/>
    <property type="gene ID" value="B456_007G371200"/>
</dbReference>